<evidence type="ECO:0000313" key="5">
    <source>
        <dbReference type="Proteomes" id="UP000675920"/>
    </source>
</evidence>
<feature type="chain" id="PRO_5034108540" evidence="3">
    <location>
        <begin position="24"/>
        <end position="382"/>
    </location>
</feature>
<keyword evidence="2 3" id="KW-0732">Signal</keyword>
<dbReference type="PANTHER" id="PTHR30483">
    <property type="entry name" value="LEUCINE-SPECIFIC-BINDING PROTEIN"/>
    <property type="match status" value="1"/>
</dbReference>
<dbReference type="Proteomes" id="UP000675920">
    <property type="component" value="Unplaced"/>
</dbReference>
<evidence type="ECO:0000256" key="3">
    <source>
        <dbReference type="SAM" id="SignalP"/>
    </source>
</evidence>
<comment type="similarity">
    <text evidence="1">Belongs to the leucine-binding protein family.</text>
</comment>
<dbReference type="PANTHER" id="PTHR30483:SF38">
    <property type="entry name" value="BLR7848 PROTEIN"/>
    <property type="match status" value="1"/>
</dbReference>
<feature type="signal peptide" evidence="3">
    <location>
        <begin position="1"/>
        <end position="23"/>
    </location>
</feature>
<evidence type="ECO:0000313" key="6">
    <source>
        <dbReference type="RefSeq" id="WP_028311806.1"/>
    </source>
</evidence>
<accession>A0A8B6X4C9</accession>
<dbReference type="CDD" id="cd06333">
    <property type="entry name" value="PBP1_ABC_RPA1789-like"/>
    <property type="match status" value="1"/>
</dbReference>
<dbReference type="InterPro" id="IPR051010">
    <property type="entry name" value="BCAA_transport"/>
</dbReference>
<organism evidence="5 6">
    <name type="scientific">Derxia gummosa DSM 723</name>
    <dbReference type="NCBI Taxonomy" id="1121388"/>
    <lineage>
        <taxon>Bacteria</taxon>
        <taxon>Pseudomonadati</taxon>
        <taxon>Pseudomonadota</taxon>
        <taxon>Betaproteobacteria</taxon>
        <taxon>Burkholderiales</taxon>
        <taxon>Alcaligenaceae</taxon>
        <taxon>Derxia</taxon>
    </lineage>
</organism>
<reference evidence="6" key="1">
    <citation type="submission" date="2025-08" db="UniProtKB">
        <authorList>
            <consortium name="RefSeq"/>
        </authorList>
    </citation>
    <scope>IDENTIFICATION</scope>
</reference>
<dbReference type="InterPro" id="IPR028081">
    <property type="entry name" value="Leu-bd"/>
</dbReference>
<dbReference type="Gene3D" id="3.40.50.2300">
    <property type="match status" value="2"/>
</dbReference>
<dbReference type="SUPFAM" id="SSF53822">
    <property type="entry name" value="Periplasmic binding protein-like I"/>
    <property type="match status" value="1"/>
</dbReference>
<dbReference type="InterPro" id="IPR028082">
    <property type="entry name" value="Peripla_BP_I"/>
</dbReference>
<dbReference type="OrthoDB" id="5290698at2"/>
<dbReference type="Pfam" id="PF13458">
    <property type="entry name" value="Peripla_BP_6"/>
    <property type="match status" value="1"/>
</dbReference>
<evidence type="ECO:0000259" key="4">
    <source>
        <dbReference type="Pfam" id="PF13458"/>
    </source>
</evidence>
<protein>
    <submittedName>
        <fullName evidence="6">ABC transporter substrate-binding protein</fullName>
    </submittedName>
</protein>
<sequence length="382" mass="39721">MKASIKKAALLVAAALAGATAHAEVRIGVTLSATGPAAALGIPQRNMAALLPASIGGEKVELTVFDDATDPSAANRNARRLATENKVDVIIGSSNVPGCAAIAEVAAELKLAQVAMCPVEVPPASAPWVFRAPQSNGLMASALVAHMKQNGVKTLGFIGYADAYGEGWLRDLRRLLEGTGISLVAVERYARTDTAVTAQALKLASAAPDAILIVGSGAPAALPHTTLVERGYKGRLYQTHAAANADFLRVGGKAIEGAILPVGPVVVASQLPAEHPLRKPGIDLAKRYEEKYGQGSFNPFAAYLNDAFLLVQQAVPVALKTAKPGTPEFRVALRDALEGLRNVEATNGVFSMSAADHSGLDERARVLVKVEAGAFRLLPGSY</sequence>
<evidence type="ECO:0000256" key="2">
    <source>
        <dbReference type="ARBA" id="ARBA00022729"/>
    </source>
</evidence>
<name>A0A8B6X4C9_9BURK</name>
<keyword evidence="5" id="KW-1185">Reference proteome</keyword>
<feature type="domain" description="Leucine-binding protein" evidence="4">
    <location>
        <begin position="24"/>
        <end position="359"/>
    </location>
</feature>
<dbReference type="RefSeq" id="WP_028311806.1">
    <property type="nucleotide sequence ID" value="NZ_AXWS01000013.1"/>
</dbReference>
<dbReference type="AlphaFoldDB" id="A0A8B6X4C9"/>
<proteinExistence type="inferred from homology"/>
<evidence type="ECO:0000256" key="1">
    <source>
        <dbReference type="ARBA" id="ARBA00010062"/>
    </source>
</evidence>